<protein>
    <submittedName>
        <fullName evidence="3">CPBP family intramembrane metalloprotease</fullName>
    </submittedName>
</protein>
<dbReference type="GO" id="GO:0004175">
    <property type="term" value="F:endopeptidase activity"/>
    <property type="evidence" value="ECO:0007669"/>
    <property type="project" value="UniProtKB-ARBA"/>
</dbReference>
<dbReference type="AlphaFoldDB" id="A0A941CWK5"/>
<keyword evidence="4" id="KW-1185">Reference proteome</keyword>
<evidence type="ECO:0000259" key="2">
    <source>
        <dbReference type="Pfam" id="PF02517"/>
    </source>
</evidence>
<evidence type="ECO:0000313" key="3">
    <source>
        <dbReference type="EMBL" id="MBR7617915.1"/>
    </source>
</evidence>
<dbReference type="GO" id="GO:0080120">
    <property type="term" value="P:CAAX-box protein maturation"/>
    <property type="evidence" value="ECO:0007669"/>
    <property type="project" value="UniProtKB-ARBA"/>
</dbReference>
<feature type="transmembrane region" description="Helical" evidence="1">
    <location>
        <begin position="223"/>
        <end position="239"/>
    </location>
</feature>
<keyword evidence="3" id="KW-0482">Metalloprotease</keyword>
<feature type="transmembrane region" description="Helical" evidence="1">
    <location>
        <begin position="201"/>
        <end position="217"/>
    </location>
</feature>
<feature type="transmembrane region" description="Helical" evidence="1">
    <location>
        <begin position="81"/>
        <end position="100"/>
    </location>
</feature>
<dbReference type="EMBL" id="JAGSGD010000001">
    <property type="protein sequence ID" value="MBR7617915.1"/>
    <property type="molecule type" value="Genomic_DNA"/>
</dbReference>
<feature type="transmembrane region" description="Helical" evidence="1">
    <location>
        <begin position="165"/>
        <end position="189"/>
    </location>
</feature>
<reference evidence="3" key="1">
    <citation type="submission" date="2021-04" db="EMBL/GenBank/DDBJ databases">
        <title>Draft genome assembly of strain Phenylobacterium sp. 20VBR1 using MiniION and Illumina platforms.</title>
        <authorList>
            <person name="Thomas F.A."/>
            <person name="Krishnan K.P."/>
            <person name="Sinha R.K."/>
        </authorList>
    </citation>
    <scope>NUCLEOTIDE SEQUENCE</scope>
    <source>
        <strain evidence="3">20VBR1</strain>
    </source>
</reference>
<keyword evidence="3" id="KW-0378">Hydrolase</keyword>
<evidence type="ECO:0000256" key="1">
    <source>
        <dbReference type="SAM" id="Phobius"/>
    </source>
</evidence>
<keyword evidence="1" id="KW-0812">Transmembrane</keyword>
<feature type="transmembrane region" description="Helical" evidence="1">
    <location>
        <begin position="29"/>
        <end position="54"/>
    </location>
</feature>
<dbReference type="Proteomes" id="UP000622580">
    <property type="component" value="Unassembled WGS sequence"/>
</dbReference>
<name>A0A941CWK5_9CAUL</name>
<keyword evidence="1" id="KW-0472">Membrane</keyword>
<comment type="caution">
    <text evidence="3">The sequence shown here is derived from an EMBL/GenBank/DDBJ whole genome shotgun (WGS) entry which is preliminary data.</text>
</comment>
<evidence type="ECO:0000313" key="4">
    <source>
        <dbReference type="Proteomes" id="UP000622580"/>
    </source>
</evidence>
<gene>
    <name evidence="3" type="ORF">JKL49_00820</name>
</gene>
<proteinExistence type="predicted"/>
<keyword evidence="1" id="KW-1133">Transmembrane helix</keyword>
<feature type="domain" description="CAAX prenyl protease 2/Lysostaphin resistance protein A-like" evidence="2">
    <location>
        <begin position="169"/>
        <end position="256"/>
    </location>
</feature>
<dbReference type="InterPro" id="IPR003675">
    <property type="entry name" value="Rce1/LyrA-like_dom"/>
</dbReference>
<dbReference type="RefSeq" id="WP_215337519.1">
    <property type="nucleotide sequence ID" value="NZ_JAGSGD010000001.1"/>
</dbReference>
<organism evidence="3 4">
    <name type="scientific">Phenylobacterium glaciei</name>
    <dbReference type="NCBI Taxonomy" id="2803784"/>
    <lineage>
        <taxon>Bacteria</taxon>
        <taxon>Pseudomonadati</taxon>
        <taxon>Pseudomonadota</taxon>
        <taxon>Alphaproteobacteria</taxon>
        <taxon>Caulobacterales</taxon>
        <taxon>Caulobacteraceae</taxon>
        <taxon>Phenylobacterium</taxon>
    </lineage>
</organism>
<dbReference type="Pfam" id="PF02517">
    <property type="entry name" value="Rce1-like"/>
    <property type="match status" value="1"/>
</dbReference>
<dbReference type="GO" id="GO:0008237">
    <property type="term" value="F:metallopeptidase activity"/>
    <property type="evidence" value="ECO:0007669"/>
    <property type="project" value="UniProtKB-KW"/>
</dbReference>
<sequence length="308" mass="32873">MTTALDLLAGRAPPPFLAETTARDRNWRWVALMAVVGPLATIIMSFLVVLALFASGQFAGLPLNVIGGDLSDMPRLLKSSVYIFEVGIGLAAAAAGLLLAARLIFKRPLRSWITVATRFRWTLLAWGAVAGVVAIMVLNLLSVFLPQGPGEAPILDAGEPLTQRLAYAAASALGFLIAGWAEEVVFRGYLLQQVGAFTRRVWLVLLINGVVFALFHLEFDPGALAARALLGMVFAWATLRLGGLEFGIGAHATQNLGVAMFGEVLLPGAPETTLKLSDLGFELVLAAVILACVEWLYRRRSLAVPALA</sequence>
<accession>A0A941CWK5</accession>
<feature type="transmembrane region" description="Helical" evidence="1">
    <location>
        <begin position="121"/>
        <end position="145"/>
    </location>
</feature>
<keyword evidence="3" id="KW-0645">Protease</keyword>